<protein>
    <recommendedName>
        <fullName evidence="2">Cyclin N-terminal domain-containing protein</fullName>
    </recommendedName>
</protein>
<dbReference type="AlphaFoldDB" id="J4HYM8"/>
<dbReference type="CDD" id="cd20557">
    <property type="entry name" value="CYCLIN_ScPCL1-like"/>
    <property type="match status" value="1"/>
</dbReference>
<evidence type="ECO:0000259" key="2">
    <source>
        <dbReference type="Pfam" id="PF00134"/>
    </source>
</evidence>
<proteinExistence type="predicted"/>
<dbReference type="GO" id="GO:0019901">
    <property type="term" value="F:protein kinase binding"/>
    <property type="evidence" value="ECO:0007669"/>
    <property type="project" value="InterPro"/>
</dbReference>
<reference evidence="3 4" key="1">
    <citation type="journal article" date="2012" name="Appl. Environ. Microbiol.">
        <title>Short-read sequencing for genomic analysis of the brown rot fungus Fibroporia radiculosa.</title>
        <authorList>
            <person name="Tang J.D."/>
            <person name="Perkins A.D."/>
            <person name="Sonstegard T.S."/>
            <person name="Schroeder S.G."/>
            <person name="Burgess S.C."/>
            <person name="Diehl S.V."/>
        </authorList>
    </citation>
    <scope>NUCLEOTIDE SEQUENCE [LARGE SCALE GENOMIC DNA]</scope>
    <source>
        <strain evidence="3 4">TFFH 294</strain>
    </source>
</reference>
<dbReference type="GeneID" id="24098893"/>
<sequence length="308" mass="33778">MSTSRISPNSQIDFLLHDPALVEMIYTPVNWGLVDYLVNRTTDAISCSTLFSHALKTAFFVNFVKDIIIKSRAMTPMLLVALGYMSRAGRALLDNLLHQWRCEQLFLGALILASKYIYEEPMGAAQWASLTGIFSVKDINRIEREYLILIQYNLGICEADLLAHYEPVFSRANSNVAQLRALQGSWSTTASDVVPINAILPTCTTQAQLLTFPASGPSSNGPSSDTPKVTAPGHCPDPSSRYHAPNASIFSHTRSFLRTSVVHLSPCAAGFCLPPLTFPLGPDISVLPSLRTLFTEHLCEPSYVGCEP</sequence>
<feature type="domain" description="Cyclin N-terminal" evidence="2">
    <location>
        <begin position="60"/>
        <end position="154"/>
    </location>
</feature>
<dbReference type="HOGENOM" id="CLU_050396_0_0_1"/>
<dbReference type="PANTHER" id="PTHR15615:SF10">
    <property type="entry name" value="PHO85 CYCLIN-2-RELATED"/>
    <property type="match status" value="1"/>
</dbReference>
<gene>
    <name evidence="3" type="ORF">FIBRA_06138</name>
</gene>
<evidence type="ECO:0000313" key="4">
    <source>
        <dbReference type="Proteomes" id="UP000006352"/>
    </source>
</evidence>
<dbReference type="InterPro" id="IPR013922">
    <property type="entry name" value="Cyclin_PHO80-like"/>
</dbReference>
<accession>J4HYM8</accession>
<dbReference type="InParanoid" id="J4HYM8"/>
<dbReference type="Pfam" id="PF00134">
    <property type="entry name" value="Cyclin_N"/>
    <property type="match status" value="1"/>
</dbReference>
<keyword evidence="4" id="KW-1185">Reference proteome</keyword>
<dbReference type="Gene3D" id="1.10.472.10">
    <property type="entry name" value="Cyclin-like"/>
    <property type="match status" value="1"/>
</dbReference>
<dbReference type="SUPFAM" id="SSF47954">
    <property type="entry name" value="Cyclin-like"/>
    <property type="match status" value="1"/>
</dbReference>
<feature type="compositionally biased region" description="Low complexity" evidence="1">
    <location>
        <begin position="215"/>
        <end position="224"/>
    </location>
</feature>
<dbReference type="GO" id="GO:0005634">
    <property type="term" value="C:nucleus"/>
    <property type="evidence" value="ECO:0007669"/>
    <property type="project" value="TreeGrafter"/>
</dbReference>
<organism evidence="3 4">
    <name type="scientific">Fibroporia radiculosa</name>
    <dbReference type="NCBI Taxonomy" id="599839"/>
    <lineage>
        <taxon>Eukaryota</taxon>
        <taxon>Fungi</taxon>
        <taxon>Dikarya</taxon>
        <taxon>Basidiomycota</taxon>
        <taxon>Agaricomycotina</taxon>
        <taxon>Agaricomycetes</taxon>
        <taxon>Polyporales</taxon>
        <taxon>Fibroporiaceae</taxon>
        <taxon>Fibroporia</taxon>
    </lineage>
</organism>
<feature type="region of interest" description="Disordered" evidence="1">
    <location>
        <begin position="214"/>
        <end position="237"/>
    </location>
</feature>
<dbReference type="Proteomes" id="UP000006352">
    <property type="component" value="Unassembled WGS sequence"/>
</dbReference>
<name>J4HYM8_9APHY</name>
<dbReference type="EMBL" id="HE797137">
    <property type="protein sequence ID" value="CCM03982.1"/>
    <property type="molecule type" value="Genomic_DNA"/>
</dbReference>
<dbReference type="GO" id="GO:0016538">
    <property type="term" value="F:cyclin-dependent protein serine/threonine kinase regulator activity"/>
    <property type="evidence" value="ECO:0007669"/>
    <property type="project" value="TreeGrafter"/>
</dbReference>
<dbReference type="GO" id="GO:0000307">
    <property type="term" value="C:cyclin-dependent protein kinase holoenzyme complex"/>
    <property type="evidence" value="ECO:0007669"/>
    <property type="project" value="TreeGrafter"/>
</dbReference>
<dbReference type="OrthoDB" id="286814at2759"/>
<dbReference type="STRING" id="599839.J4HYM8"/>
<dbReference type="InterPro" id="IPR036915">
    <property type="entry name" value="Cyclin-like_sf"/>
</dbReference>
<dbReference type="RefSeq" id="XP_012183265.1">
    <property type="nucleotide sequence ID" value="XM_012327875.1"/>
</dbReference>
<evidence type="ECO:0000256" key="1">
    <source>
        <dbReference type="SAM" id="MobiDB-lite"/>
    </source>
</evidence>
<dbReference type="PANTHER" id="PTHR15615">
    <property type="match status" value="1"/>
</dbReference>
<dbReference type="InterPro" id="IPR006671">
    <property type="entry name" value="Cyclin_N"/>
</dbReference>
<evidence type="ECO:0000313" key="3">
    <source>
        <dbReference type="EMBL" id="CCM03982.1"/>
    </source>
</evidence>